<dbReference type="PANTHER" id="PTHR43767">
    <property type="entry name" value="LONG-CHAIN-FATTY-ACID--COA LIGASE"/>
    <property type="match status" value="1"/>
</dbReference>
<dbReference type="PROSITE" id="PS00455">
    <property type="entry name" value="AMP_BINDING"/>
    <property type="match status" value="1"/>
</dbReference>
<organism evidence="3 4">
    <name type="scientific">Nocardioides panzhihuensis</name>
    <dbReference type="NCBI Taxonomy" id="860243"/>
    <lineage>
        <taxon>Bacteria</taxon>
        <taxon>Bacillati</taxon>
        <taxon>Actinomycetota</taxon>
        <taxon>Actinomycetes</taxon>
        <taxon>Propionibacteriales</taxon>
        <taxon>Nocardioidaceae</taxon>
        <taxon>Nocardioides</taxon>
    </lineage>
</organism>
<keyword evidence="4" id="KW-1185">Reference proteome</keyword>
<feature type="domain" description="AMP-dependent synthetase/ligase" evidence="2">
    <location>
        <begin position="10"/>
        <end position="373"/>
    </location>
</feature>
<accession>A0A7Z0DIV6</accession>
<dbReference type="InterPro" id="IPR042099">
    <property type="entry name" value="ANL_N_sf"/>
</dbReference>
<dbReference type="EMBL" id="JACBZR010000001">
    <property type="protein sequence ID" value="NYI76298.1"/>
    <property type="molecule type" value="Genomic_DNA"/>
</dbReference>
<keyword evidence="3" id="KW-0436">Ligase</keyword>
<dbReference type="InterPro" id="IPR000873">
    <property type="entry name" value="AMP-dep_synth/lig_dom"/>
</dbReference>
<dbReference type="AlphaFoldDB" id="A0A7Z0DIV6"/>
<dbReference type="SUPFAM" id="SSF56801">
    <property type="entry name" value="Acetyl-CoA synthetase-like"/>
    <property type="match status" value="1"/>
</dbReference>
<dbReference type="PANTHER" id="PTHR43767:SF1">
    <property type="entry name" value="NONRIBOSOMAL PEPTIDE SYNTHASE PES1 (EUROFUNG)-RELATED"/>
    <property type="match status" value="1"/>
</dbReference>
<dbReference type="Gene3D" id="3.40.50.12780">
    <property type="entry name" value="N-terminal domain of ligase-like"/>
    <property type="match status" value="1"/>
</dbReference>
<dbReference type="RefSeq" id="WP_425490800.1">
    <property type="nucleotide sequence ID" value="NZ_JACBZR010000001.1"/>
</dbReference>
<gene>
    <name evidence="3" type="ORF">BJ988_000946</name>
</gene>
<protein>
    <submittedName>
        <fullName evidence="3">Acyl-CoA synthetase (AMP-forming)/AMP-acid ligase II</fullName>
    </submittedName>
</protein>
<dbReference type="Pfam" id="PF00501">
    <property type="entry name" value="AMP-binding"/>
    <property type="match status" value="1"/>
</dbReference>
<dbReference type="GO" id="GO:0016878">
    <property type="term" value="F:acid-thiol ligase activity"/>
    <property type="evidence" value="ECO:0007669"/>
    <property type="project" value="UniProtKB-ARBA"/>
</dbReference>
<proteinExistence type="predicted"/>
<feature type="region of interest" description="Disordered" evidence="1">
    <location>
        <begin position="473"/>
        <end position="553"/>
    </location>
</feature>
<dbReference type="Proteomes" id="UP000564496">
    <property type="component" value="Unassembled WGS sequence"/>
</dbReference>
<dbReference type="InterPro" id="IPR050237">
    <property type="entry name" value="ATP-dep_AMP-bd_enzyme"/>
</dbReference>
<feature type="compositionally biased region" description="Basic and acidic residues" evidence="1">
    <location>
        <begin position="507"/>
        <end position="517"/>
    </location>
</feature>
<dbReference type="Gene3D" id="3.30.300.30">
    <property type="match status" value="1"/>
</dbReference>
<sequence length="553" mass="59972">MAVQIADLVEHVVDVVPDRPALIAGEVRYTYAELDAEANRFAHHLLGAGIEPGEHVGLMARNVAEHVVAMLGCFKARVVPININYRYLEAELDHLFENSGMVGLVHEAGYAPVLAGVVPKHERLRHVVSIADGSGESTAYQSVDWQTALDGEPTTRGFGERSADDVFIIYTGGTTGYPKGVMWRHEDAWRALGGGTDFATRKPIDEFAPSRAAAGDPSPLVSLQLGPLMHSSGQWAMLMRFITGHTSVLLPKFDPPTIWRTLEAERINTISLVGDAMARPLIEEFERGSYDASTLLTVTSAAALFSAEVKERWIKAFPDAVVLDVLGSSETGMTGNGRIEQATLADKGSLVHLGPGTVVIDEQHRIIDPSEVGAIGLMARSGTIPIGYLGDPEKTARTFIEIDGTRYAVPGDYVQIEEGHRLTLLGRGSGCINTGGEKVYPEEVEVALKSHPGVFDALVFALPDLRPAGRSTHRAAWGSRSRCRGRPHAPAHPALGIQGPAHRARRREGFAARDRQGRLSPRPGDLRRHPRRQGELSMSYVSVDRPAEGVDRC</sequence>
<name>A0A7Z0DIV6_9ACTN</name>
<comment type="caution">
    <text evidence="3">The sequence shown here is derived from an EMBL/GenBank/DDBJ whole genome shotgun (WGS) entry which is preliminary data.</text>
</comment>
<dbReference type="InterPro" id="IPR020845">
    <property type="entry name" value="AMP-binding_CS"/>
</dbReference>
<evidence type="ECO:0000256" key="1">
    <source>
        <dbReference type="SAM" id="MobiDB-lite"/>
    </source>
</evidence>
<dbReference type="InterPro" id="IPR045851">
    <property type="entry name" value="AMP-bd_C_sf"/>
</dbReference>
<evidence type="ECO:0000259" key="2">
    <source>
        <dbReference type="Pfam" id="PF00501"/>
    </source>
</evidence>
<evidence type="ECO:0000313" key="4">
    <source>
        <dbReference type="Proteomes" id="UP000564496"/>
    </source>
</evidence>
<evidence type="ECO:0000313" key="3">
    <source>
        <dbReference type="EMBL" id="NYI76298.1"/>
    </source>
</evidence>
<reference evidence="3 4" key="1">
    <citation type="submission" date="2020-07" db="EMBL/GenBank/DDBJ databases">
        <title>Sequencing the genomes of 1000 actinobacteria strains.</title>
        <authorList>
            <person name="Klenk H.-P."/>
        </authorList>
    </citation>
    <scope>NUCLEOTIDE SEQUENCE [LARGE SCALE GENOMIC DNA]</scope>
    <source>
        <strain evidence="3 4">DSM 26487</strain>
    </source>
</reference>
<dbReference type="NCBIfam" id="NF005863">
    <property type="entry name" value="PRK07798.1"/>
    <property type="match status" value="1"/>
</dbReference>